<dbReference type="EMBL" id="KN837890">
    <property type="protein sequence ID" value="KIJ22898.1"/>
    <property type="molecule type" value="Genomic_DNA"/>
</dbReference>
<accession>A0A0C9T2A5</accession>
<dbReference type="Proteomes" id="UP000054279">
    <property type="component" value="Unassembled WGS sequence"/>
</dbReference>
<dbReference type="AlphaFoldDB" id="A0A0C9T2A5"/>
<dbReference type="EMBL" id="KN837136">
    <property type="protein sequence ID" value="KIJ41585.1"/>
    <property type="molecule type" value="Genomic_DNA"/>
</dbReference>
<sequence>YPRLFRLAIDYLPAQASSVPSERVFSGGGETDHHRRNRISPGLFEQLQMLKFMLKKSRLDFGEKWRVTDEDV</sequence>
<organism evidence="2 4">
    <name type="scientific">Sphaerobolus stellatus (strain SS14)</name>
    <dbReference type="NCBI Taxonomy" id="990650"/>
    <lineage>
        <taxon>Eukaryota</taxon>
        <taxon>Fungi</taxon>
        <taxon>Dikarya</taxon>
        <taxon>Basidiomycota</taxon>
        <taxon>Agaricomycotina</taxon>
        <taxon>Agaricomycetes</taxon>
        <taxon>Phallomycetidae</taxon>
        <taxon>Geastrales</taxon>
        <taxon>Sphaerobolaceae</taxon>
        <taxon>Sphaerobolus</taxon>
    </lineage>
</organism>
<evidence type="ECO:0000313" key="3">
    <source>
        <dbReference type="EMBL" id="KIJ41585.1"/>
    </source>
</evidence>
<keyword evidence="4" id="KW-1185">Reference proteome</keyword>
<dbReference type="OrthoDB" id="3241084at2759"/>
<feature type="non-terminal residue" evidence="2">
    <location>
        <position position="72"/>
    </location>
</feature>
<dbReference type="HOGENOM" id="CLU_009123_15_4_1"/>
<reference evidence="2 4" key="1">
    <citation type="submission" date="2014-06" db="EMBL/GenBank/DDBJ databases">
        <title>Evolutionary Origins and Diversification of the Mycorrhizal Mutualists.</title>
        <authorList>
            <consortium name="DOE Joint Genome Institute"/>
            <consortium name="Mycorrhizal Genomics Consortium"/>
            <person name="Kohler A."/>
            <person name="Kuo A."/>
            <person name="Nagy L.G."/>
            <person name="Floudas D."/>
            <person name="Copeland A."/>
            <person name="Barry K.W."/>
            <person name="Cichocki N."/>
            <person name="Veneault-Fourrey C."/>
            <person name="LaButti K."/>
            <person name="Lindquist E.A."/>
            <person name="Lipzen A."/>
            <person name="Lundell T."/>
            <person name="Morin E."/>
            <person name="Murat C."/>
            <person name="Riley R."/>
            <person name="Ohm R."/>
            <person name="Sun H."/>
            <person name="Tunlid A."/>
            <person name="Henrissat B."/>
            <person name="Grigoriev I.V."/>
            <person name="Hibbett D.S."/>
            <person name="Martin F."/>
        </authorList>
    </citation>
    <scope>NUCLEOTIDE SEQUENCE [LARGE SCALE GENOMIC DNA]</scope>
    <source>
        <strain evidence="2 4">SS14</strain>
    </source>
</reference>
<dbReference type="GO" id="GO:0046983">
    <property type="term" value="F:protein dimerization activity"/>
    <property type="evidence" value="ECO:0007669"/>
    <property type="project" value="InterPro"/>
</dbReference>
<dbReference type="Pfam" id="PF05699">
    <property type="entry name" value="Dimer_Tnp_hAT"/>
    <property type="match status" value="1"/>
</dbReference>
<protein>
    <recommendedName>
        <fullName evidence="1">HAT C-terminal dimerisation domain-containing protein</fullName>
    </recommendedName>
</protein>
<evidence type="ECO:0000313" key="2">
    <source>
        <dbReference type="EMBL" id="KIJ22898.1"/>
    </source>
</evidence>
<dbReference type="InterPro" id="IPR012337">
    <property type="entry name" value="RNaseH-like_sf"/>
</dbReference>
<gene>
    <name evidence="3" type="ORF">M422DRAFT_101193</name>
    <name evidence="2" type="ORF">M422DRAFT_102826</name>
</gene>
<name>A0A0C9T2A5_SPHS4</name>
<dbReference type="InterPro" id="IPR008906">
    <property type="entry name" value="HATC_C_dom"/>
</dbReference>
<feature type="domain" description="HAT C-terminal dimerisation" evidence="1">
    <location>
        <begin position="1"/>
        <end position="52"/>
    </location>
</feature>
<evidence type="ECO:0000313" key="4">
    <source>
        <dbReference type="Proteomes" id="UP000054279"/>
    </source>
</evidence>
<evidence type="ECO:0000259" key="1">
    <source>
        <dbReference type="Pfam" id="PF05699"/>
    </source>
</evidence>
<dbReference type="SUPFAM" id="SSF53098">
    <property type="entry name" value="Ribonuclease H-like"/>
    <property type="match status" value="1"/>
</dbReference>
<proteinExistence type="predicted"/>
<feature type="non-terminal residue" evidence="2">
    <location>
        <position position="1"/>
    </location>
</feature>